<dbReference type="Proteomes" id="UP000835052">
    <property type="component" value="Unassembled WGS sequence"/>
</dbReference>
<keyword evidence="4" id="KW-1185">Reference proteome</keyword>
<reference evidence="3" key="1">
    <citation type="submission" date="2020-10" db="EMBL/GenBank/DDBJ databases">
        <authorList>
            <person name="Kikuchi T."/>
        </authorList>
    </citation>
    <scope>NUCLEOTIDE SEQUENCE</scope>
    <source>
        <strain evidence="3">NKZ352</strain>
    </source>
</reference>
<dbReference type="SUPFAM" id="SSF48056">
    <property type="entry name" value="Di-copper centre-containing domain"/>
    <property type="match status" value="1"/>
</dbReference>
<dbReference type="EMBL" id="CAJGYM010000018">
    <property type="protein sequence ID" value="CAD6190840.1"/>
    <property type="molecule type" value="Genomic_DNA"/>
</dbReference>
<dbReference type="PRINTS" id="PR00092">
    <property type="entry name" value="TYROSINASE"/>
</dbReference>
<dbReference type="Pfam" id="PF00264">
    <property type="entry name" value="Tyrosinase"/>
    <property type="match status" value="1"/>
</dbReference>
<evidence type="ECO:0000313" key="4">
    <source>
        <dbReference type="Proteomes" id="UP000835052"/>
    </source>
</evidence>
<keyword evidence="1" id="KW-0479">Metal-binding</keyword>
<dbReference type="PANTHER" id="PTHR11474">
    <property type="entry name" value="TYROSINASE FAMILY MEMBER"/>
    <property type="match status" value="1"/>
</dbReference>
<comment type="caution">
    <text evidence="3">The sequence shown here is derived from an EMBL/GenBank/DDBJ whole genome shotgun (WGS) entry which is preliminary data.</text>
</comment>
<proteinExistence type="predicted"/>
<evidence type="ECO:0000313" key="3">
    <source>
        <dbReference type="EMBL" id="CAD6190840.1"/>
    </source>
</evidence>
<accession>A0A8S1HC60</accession>
<organism evidence="3 4">
    <name type="scientific">Caenorhabditis auriculariae</name>
    <dbReference type="NCBI Taxonomy" id="2777116"/>
    <lineage>
        <taxon>Eukaryota</taxon>
        <taxon>Metazoa</taxon>
        <taxon>Ecdysozoa</taxon>
        <taxon>Nematoda</taxon>
        <taxon>Chromadorea</taxon>
        <taxon>Rhabditida</taxon>
        <taxon>Rhabditina</taxon>
        <taxon>Rhabditomorpha</taxon>
        <taxon>Rhabditoidea</taxon>
        <taxon>Rhabditidae</taxon>
        <taxon>Peloderinae</taxon>
        <taxon>Caenorhabditis</taxon>
    </lineage>
</organism>
<dbReference type="PROSITE" id="PS00497">
    <property type="entry name" value="TYROSINASE_1"/>
    <property type="match status" value="1"/>
</dbReference>
<dbReference type="Gene3D" id="1.10.1280.10">
    <property type="entry name" value="Di-copper center containing domain from catechol oxidase"/>
    <property type="match status" value="1"/>
</dbReference>
<dbReference type="InterPro" id="IPR008922">
    <property type="entry name" value="Di-copper_centre_dom_sf"/>
</dbReference>
<protein>
    <recommendedName>
        <fullName evidence="2">Tyrosinase copper-binding domain-containing protein</fullName>
    </recommendedName>
</protein>
<dbReference type="GO" id="GO:0046872">
    <property type="term" value="F:metal ion binding"/>
    <property type="evidence" value="ECO:0007669"/>
    <property type="project" value="UniProtKB-KW"/>
</dbReference>
<dbReference type="GO" id="GO:0016491">
    <property type="term" value="F:oxidoreductase activity"/>
    <property type="evidence" value="ECO:0007669"/>
    <property type="project" value="InterPro"/>
</dbReference>
<evidence type="ECO:0000256" key="1">
    <source>
        <dbReference type="ARBA" id="ARBA00022723"/>
    </source>
</evidence>
<gene>
    <name evidence="3" type="ORF">CAUJ_LOCUS6759</name>
</gene>
<dbReference type="OrthoDB" id="6132182at2759"/>
<feature type="domain" description="Tyrosinase copper-binding" evidence="2">
    <location>
        <begin position="164"/>
        <end position="181"/>
    </location>
</feature>
<evidence type="ECO:0000259" key="2">
    <source>
        <dbReference type="PROSITE" id="PS00497"/>
    </source>
</evidence>
<sequence length="477" mass="56090">MTSLQHLEFSQFILAFFLPFCSSFLTVTEYRVGNRTYVEKFYQPWFRKMHYDHDRIEESEKATSAFGKHFVPEDDVFVKPDWTPRDAKYLACMNRQCVCPYFDGKIIDGECRLPSGKILKKAHRQELRSLSDEHRKQIEGAWNVMKSSGVYNRLGRVHKYSGVHSGPAFVLWHREFLKRLELVLRTLLPDPDFGIPYWDSTLDAMLPSPKDSIIFSELFLGEVDEEGLVKNGPYHNWETMEGRAQIKRKFDDDVSGEMLNNARVDWLVNNHDYNMILGASMPLSTCPMNHTLDARMLEYSHDYVHFFVSGDMSRSFSSSNDIVFVYHHSMVDWIFERYRQNMQDRKQRETEYPPSDDRCFPNWHNFDNDMPLLQPMKNRDALSNAYTDNLYEFAERPTCSREHRNCDSKYLFCFVPEDVEEPPYCMSKVKIGGNCTGFSEYPICFQGKCIEDRCVKLDSLEEPVWAKLRKFVIPLNM</sequence>
<dbReference type="AlphaFoldDB" id="A0A8S1HC60"/>
<dbReference type="InterPro" id="IPR002227">
    <property type="entry name" value="Tyrosinase_Cu-bd"/>
</dbReference>
<dbReference type="PANTHER" id="PTHR11474:SF50">
    <property type="entry name" value="TYROSINASE COPPER-BINDING DOMAIN-CONTAINING PROTEIN"/>
    <property type="match status" value="1"/>
</dbReference>
<dbReference type="InterPro" id="IPR050316">
    <property type="entry name" value="Tyrosinase/Hemocyanin"/>
</dbReference>
<name>A0A8S1HC60_9PELO</name>